<keyword evidence="3" id="KW-0969">Cilium</keyword>
<accession>A0A7T5JMA2</accession>
<dbReference type="InterPro" id="IPR009926">
    <property type="entry name" value="T3SS_YcgR_PilZN"/>
</dbReference>
<gene>
    <name evidence="3" type="ORF">JD108_12560</name>
    <name evidence="4" type="ORF">KDJ56_12505</name>
</gene>
<name>A0A7T5JMA2_9BACL</name>
<reference evidence="3 5" key="1">
    <citation type="submission" date="2020-12" db="EMBL/GenBank/DDBJ databases">
        <title>strain FJAT-54423T represents a novel species of the genus Brevibacillus.</title>
        <authorList>
            <person name="Tang R."/>
        </authorList>
    </citation>
    <scope>NUCLEOTIDE SEQUENCE [LARGE SCALE GENOMIC DNA]</scope>
    <source>
        <strain evidence="3 5">FJAT-54423</strain>
    </source>
</reference>
<feature type="domain" description="Type III secretion system flagellar brake protein YcgR PilZN" evidence="2">
    <location>
        <begin position="4"/>
        <end position="93"/>
    </location>
</feature>
<evidence type="ECO:0000259" key="2">
    <source>
        <dbReference type="Pfam" id="PF12945"/>
    </source>
</evidence>
<dbReference type="EMBL" id="CP066308">
    <property type="protein sequence ID" value="QQE72780.1"/>
    <property type="molecule type" value="Genomic_DNA"/>
</dbReference>
<dbReference type="Gene3D" id="2.40.10.220">
    <property type="entry name" value="predicted glycosyltransferase like domains"/>
    <property type="match status" value="1"/>
</dbReference>
<evidence type="ECO:0000313" key="6">
    <source>
        <dbReference type="Proteomes" id="UP000677234"/>
    </source>
</evidence>
<evidence type="ECO:0000313" key="4">
    <source>
        <dbReference type="EMBL" id="QUO39859.1"/>
    </source>
</evidence>
<protein>
    <submittedName>
        <fullName evidence="3">Flagellar brake domain-containing protein</fullName>
    </submittedName>
</protein>
<reference evidence="4" key="2">
    <citation type="submission" date="2021-04" db="EMBL/GenBank/DDBJ databases">
        <title>Brevibacillus composti FJAT-54423, complete genome.</title>
        <authorList>
            <person name="Tang R."/>
        </authorList>
    </citation>
    <scope>NUCLEOTIDE SEQUENCE</scope>
    <source>
        <strain evidence="4">FJAT-54424</strain>
    </source>
</reference>
<dbReference type="Proteomes" id="UP000677234">
    <property type="component" value="Chromosome"/>
</dbReference>
<feature type="domain" description="PilZ" evidence="1">
    <location>
        <begin position="102"/>
        <end position="213"/>
    </location>
</feature>
<keyword evidence="3" id="KW-0282">Flagellum</keyword>
<proteinExistence type="predicted"/>
<sequence>MLPKIGQTIHLDLTGDGEENQLYTYKSRVADLRDQIAVIELPISEKTGRTSPLLAGTACHAWYIGVDGSRYEFPTTILGRYSENIPVLHMSLPAKEEVRRNQRRNYLRIQTSIEIAVKLDDSIRNYHFLARTADLSGGGLSFTCQETYRLKEQDTLKIWLSLPNKAGQVQHAYAEGEIVRVKAPKEKGKHQWVSVKFVQISESDRAKIVRACYERQLEMRKKGAIE</sequence>
<dbReference type="AlphaFoldDB" id="A0A7T5JMA2"/>
<dbReference type="Proteomes" id="UP000595847">
    <property type="component" value="Chromosome"/>
</dbReference>
<organism evidence="3 5">
    <name type="scientific">Brevibacillus composti</name>
    <dbReference type="NCBI Taxonomy" id="2796470"/>
    <lineage>
        <taxon>Bacteria</taxon>
        <taxon>Bacillati</taxon>
        <taxon>Bacillota</taxon>
        <taxon>Bacilli</taxon>
        <taxon>Bacillales</taxon>
        <taxon>Paenibacillaceae</taxon>
        <taxon>Brevibacillus</taxon>
    </lineage>
</organism>
<dbReference type="EMBL" id="CP073708">
    <property type="protein sequence ID" value="QUO39859.1"/>
    <property type="molecule type" value="Genomic_DNA"/>
</dbReference>
<dbReference type="InterPro" id="IPR009875">
    <property type="entry name" value="PilZ_domain"/>
</dbReference>
<dbReference type="GO" id="GO:0035438">
    <property type="term" value="F:cyclic-di-GMP binding"/>
    <property type="evidence" value="ECO:0007669"/>
    <property type="project" value="InterPro"/>
</dbReference>
<keyword evidence="3" id="KW-0966">Cell projection</keyword>
<dbReference type="SUPFAM" id="SSF141371">
    <property type="entry name" value="PilZ domain-like"/>
    <property type="match status" value="1"/>
</dbReference>
<evidence type="ECO:0000259" key="1">
    <source>
        <dbReference type="Pfam" id="PF07238"/>
    </source>
</evidence>
<keyword evidence="6" id="KW-1185">Reference proteome</keyword>
<evidence type="ECO:0000313" key="5">
    <source>
        <dbReference type="Proteomes" id="UP000595847"/>
    </source>
</evidence>
<dbReference type="Pfam" id="PF12945">
    <property type="entry name" value="PilZNR"/>
    <property type="match status" value="1"/>
</dbReference>
<evidence type="ECO:0000313" key="3">
    <source>
        <dbReference type="EMBL" id="QQE72780.1"/>
    </source>
</evidence>
<dbReference type="KEGG" id="bcop:JD108_12560"/>
<dbReference type="RefSeq" id="WP_198826413.1">
    <property type="nucleotide sequence ID" value="NZ_CP066308.1"/>
</dbReference>
<dbReference type="Pfam" id="PF07238">
    <property type="entry name" value="PilZ"/>
    <property type="match status" value="1"/>
</dbReference>